<accession>A0A926N8X1</accession>
<reference evidence="7" key="1">
    <citation type="submission" date="2022-10" db="EMBL/GenBank/DDBJ databases">
        <title>A novel bacterium of genus Hazenella, isolated from South China Sea.</title>
        <authorList>
            <person name="Huang H."/>
            <person name="Mo K."/>
            <person name="Hu Y."/>
        </authorList>
    </citation>
    <scope>NUCLEOTIDE SEQUENCE [LARGE SCALE GENOMIC DNA]</scope>
    <source>
        <strain evidence="7">IB182357</strain>
    </source>
</reference>
<sequence>MASDSLWDVVIVGGGPAGLTAALVLGRARRKVALIDEGQPRNQVAKQSHGFLSRDGMTQSAFYKVNHTQLEAYKNVSCIRSHVDHVQRDQYIFVTLTRSNEKIRSRKIIFASGLKDQLPPIPGLQEAYGKSIFPCPYCDGWELQEKPLAIFANGKHMYGYIQQIYQWSKDLIVFTNGPTCMTDIEWAALEKRRIKVIEKPIKQLRIKNGGELASVIVEGDQSVPRTAGFIQDTGAIQACLLPTQLGVHLNEKGCYETNRHGQTTCKGLYIIGDAQAYFSGLLGAAADGYEAGVQINRELVLEEWDRCSN</sequence>
<keyword evidence="3" id="KW-0285">Flavoprotein</keyword>
<dbReference type="InterPro" id="IPR023753">
    <property type="entry name" value="FAD/NAD-binding_dom"/>
</dbReference>
<organism evidence="6 7">
    <name type="scientific">Polycladospora coralii</name>
    <dbReference type="NCBI Taxonomy" id="2771432"/>
    <lineage>
        <taxon>Bacteria</taxon>
        <taxon>Bacillati</taxon>
        <taxon>Bacillota</taxon>
        <taxon>Bacilli</taxon>
        <taxon>Bacillales</taxon>
        <taxon>Thermoactinomycetaceae</taxon>
        <taxon>Polycladospora</taxon>
    </lineage>
</organism>
<comment type="subunit">
    <text evidence="2">Homodimer.</text>
</comment>
<comment type="cofactor">
    <cofactor evidence="1">
        <name>FAD</name>
        <dbReference type="ChEBI" id="CHEBI:57692"/>
    </cofactor>
</comment>
<dbReference type="InterPro" id="IPR050097">
    <property type="entry name" value="Ferredoxin-NADP_redctase_2"/>
</dbReference>
<feature type="domain" description="FAD/NAD(P)-binding" evidence="5">
    <location>
        <begin position="8"/>
        <end position="275"/>
    </location>
</feature>
<evidence type="ECO:0000313" key="7">
    <source>
        <dbReference type="Proteomes" id="UP000661691"/>
    </source>
</evidence>
<evidence type="ECO:0000256" key="4">
    <source>
        <dbReference type="ARBA" id="ARBA00023002"/>
    </source>
</evidence>
<keyword evidence="4" id="KW-0560">Oxidoreductase</keyword>
<proteinExistence type="predicted"/>
<evidence type="ECO:0000256" key="3">
    <source>
        <dbReference type="ARBA" id="ARBA00022630"/>
    </source>
</evidence>
<dbReference type="PANTHER" id="PTHR48105">
    <property type="entry name" value="THIOREDOXIN REDUCTASE 1-RELATED-RELATED"/>
    <property type="match status" value="1"/>
</dbReference>
<dbReference type="InterPro" id="IPR036188">
    <property type="entry name" value="FAD/NAD-bd_sf"/>
</dbReference>
<dbReference type="AlphaFoldDB" id="A0A926N8X1"/>
<protein>
    <submittedName>
        <fullName evidence="6">NAD(P)/FAD-dependent oxidoreductase</fullName>
    </submittedName>
</protein>
<name>A0A926N8X1_9BACL</name>
<dbReference type="SUPFAM" id="SSF51905">
    <property type="entry name" value="FAD/NAD(P)-binding domain"/>
    <property type="match status" value="1"/>
</dbReference>
<dbReference type="Gene3D" id="3.50.50.60">
    <property type="entry name" value="FAD/NAD(P)-binding domain"/>
    <property type="match status" value="2"/>
</dbReference>
<dbReference type="Pfam" id="PF07992">
    <property type="entry name" value="Pyr_redox_2"/>
    <property type="match status" value="1"/>
</dbReference>
<dbReference type="PRINTS" id="PR00469">
    <property type="entry name" value="PNDRDTASEII"/>
</dbReference>
<evidence type="ECO:0000259" key="5">
    <source>
        <dbReference type="Pfam" id="PF07992"/>
    </source>
</evidence>
<comment type="caution">
    <text evidence="6">The sequence shown here is derived from an EMBL/GenBank/DDBJ whole genome shotgun (WGS) entry which is preliminary data.</text>
</comment>
<keyword evidence="7" id="KW-1185">Reference proteome</keyword>
<dbReference type="GO" id="GO:0016491">
    <property type="term" value="F:oxidoreductase activity"/>
    <property type="evidence" value="ECO:0007669"/>
    <property type="project" value="UniProtKB-KW"/>
</dbReference>
<evidence type="ECO:0000256" key="1">
    <source>
        <dbReference type="ARBA" id="ARBA00001974"/>
    </source>
</evidence>
<evidence type="ECO:0000313" key="6">
    <source>
        <dbReference type="EMBL" id="MBD1371532.1"/>
    </source>
</evidence>
<evidence type="ECO:0000256" key="2">
    <source>
        <dbReference type="ARBA" id="ARBA00011738"/>
    </source>
</evidence>
<gene>
    <name evidence="6" type="ORF">IC620_04075</name>
</gene>
<dbReference type="PRINTS" id="PR00368">
    <property type="entry name" value="FADPNR"/>
</dbReference>
<dbReference type="EMBL" id="JACXAH010000004">
    <property type="protein sequence ID" value="MBD1371532.1"/>
    <property type="molecule type" value="Genomic_DNA"/>
</dbReference>
<dbReference type="RefSeq" id="WP_191141599.1">
    <property type="nucleotide sequence ID" value="NZ_JACXAH010000004.1"/>
</dbReference>
<dbReference type="Proteomes" id="UP000661691">
    <property type="component" value="Unassembled WGS sequence"/>
</dbReference>